<keyword evidence="3" id="KW-1185">Reference proteome</keyword>
<sequence length="110" mass="12682">MSHLLDVHFWLMSNRDRDQMIMCDNCRLASAAACFDMYDLTEITDYEYGQFCHSFGLNSIQRLHQVAYMGWIRSRQEVAQREAAASAWAARDTSEPEGYGSDGGYSDNWH</sequence>
<feature type="region of interest" description="Disordered" evidence="1">
    <location>
        <begin position="85"/>
        <end position="110"/>
    </location>
</feature>
<evidence type="ECO:0000256" key="1">
    <source>
        <dbReference type="SAM" id="MobiDB-lite"/>
    </source>
</evidence>
<accession>A0AAF0Y648</accession>
<dbReference type="AlphaFoldDB" id="A0AAF0Y648"/>
<dbReference type="RefSeq" id="XP_062626074.1">
    <property type="nucleotide sequence ID" value="XM_062770090.1"/>
</dbReference>
<reference evidence="2" key="1">
    <citation type="submission" date="2023-10" db="EMBL/GenBank/DDBJ databases">
        <authorList>
            <person name="Noh H."/>
        </authorList>
    </citation>
    <scope>NUCLEOTIDE SEQUENCE</scope>
    <source>
        <strain evidence="2">DUCC4014</strain>
    </source>
</reference>
<organism evidence="2 3">
    <name type="scientific">Vanrija pseudolonga</name>
    <dbReference type="NCBI Taxonomy" id="143232"/>
    <lineage>
        <taxon>Eukaryota</taxon>
        <taxon>Fungi</taxon>
        <taxon>Dikarya</taxon>
        <taxon>Basidiomycota</taxon>
        <taxon>Agaricomycotina</taxon>
        <taxon>Tremellomycetes</taxon>
        <taxon>Trichosporonales</taxon>
        <taxon>Trichosporonaceae</taxon>
        <taxon>Vanrija</taxon>
    </lineage>
</organism>
<evidence type="ECO:0000313" key="3">
    <source>
        <dbReference type="Proteomes" id="UP000827549"/>
    </source>
</evidence>
<dbReference type="GeneID" id="87806797"/>
<proteinExistence type="predicted"/>
<evidence type="ECO:0000313" key="2">
    <source>
        <dbReference type="EMBL" id="WOO80042.1"/>
    </source>
</evidence>
<dbReference type="EMBL" id="CP086716">
    <property type="protein sequence ID" value="WOO80042.1"/>
    <property type="molecule type" value="Genomic_DNA"/>
</dbReference>
<name>A0AAF0Y648_9TREE</name>
<gene>
    <name evidence="2" type="ORF">LOC62_03G003555</name>
</gene>
<protein>
    <submittedName>
        <fullName evidence="2">Uncharacterized protein</fullName>
    </submittedName>
</protein>
<dbReference type="Proteomes" id="UP000827549">
    <property type="component" value="Chromosome 3"/>
</dbReference>